<dbReference type="RefSeq" id="WP_353472186.1">
    <property type="nucleotide sequence ID" value="NZ_CP123384.1"/>
</dbReference>
<evidence type="ECO:0000313" key="1">
    <source>
        <dbReference type="EMBL" id="XCC93364.1"/>
    </source>
</evidence>
<dbReference type="EMBL" id="CP123384">
    <property type="protein sequence ID" value="XCC93364.1"/>
    <property type="molecule type" value="Genomic_DNA"/>
</dbReference>
<gene>
    <name evidence="1" type="ORF">PVT71_12875</name>
</gene>
<dbReference type="AlphaFoldDB" id="A0AAU8AF44"/>
<name>A0AAU8AF44_9RHOB</name>
<sequence>MEQKVEDFMTALLLALVLCIGLGAGIVATLGAVPPGDGATGVVLVIAPPWGPGAPALVRAAGGRTVGPVSAPFGTLASFDGPAPLARLGALGAWATRDAAVLASICGGRS</sequence>
<proteinExistence type="predicted"/>
<protein>
    <submittedName>
        <fullName evidence="1">Uncharacterized protein</fullName>
    </submittedName>
</protein>
<accession>A0AAU8AF44</accession>
<reference evidence="1" key="1">
    <citation type="submission" date="2023-02" db="EMBL/GenBank/DDBJ databases">
        <title>Description and genomic characterization of Salipiger bruguierae sp. nov., isolated from the sediment of mangrove plant Bruguiera sexangula.</title>
        <authorList>
            <person name="Long M."/>
        </authorList>
    </citation>
    <scope>NUCLEOTIDE SEQUENCE</scope>
    <source>
        <strain evidence="1">H15</strain>
    </source>
</reference>
<organism evidence="1">
    <name type="scientific">Alloyangia sp. H15</name>
    <dbReference type="NCBI Taxonomy" id="3029062"/>
    <lineage>
        <taxon>Bacteria</taxon>
        <taxon>Pseudomonadati</taxon>
        <taxon>Pseudomonadota</taxon>
        <taxon>Alphaproteobacteria</taxon>
        <taxon>Rhodobacterales</taxon>
        <taxon>Roseobacteraceae</taxon>
        <taxon>Alloyangia</taxon>
    </lineage>
</organism>